<proteinExistence type="predicted"/>
<dbReference type="Pfam" id="PF00005">
    <property type="entry name" value="ABC_tran"/>
    <property type="match status" value="2"/>
</dbReference>
<dbReference type="FunFam" id="3.40.50.300:FF:000309">
    <property type="entry name" value="ABC transporter ATP-binding protein"/>
    <property type="match status" value="1"/>
</dbReference>
<dbReference type="Gene3D" id="3.40.50.300">
    <property type="entry name" value="P-loop containing nucleotide triphosphate hydrolases"/>
    <property type="match status" value="2"/>
</dbReference>
<feature type="region of interest" description="Disordered" evidence="4">
    <location>
        <begin position="552"/>
        <end position="596"/>
    </location>
</feature>
<dbReference type="InterPro" id="IPR003593">
    <property type="entry name" value="AAA+_ATPase"/>
</dbReference>
<dbReference type="RefSeq" id="WP_064208465.1">
    <property type="nucleotide sequence ID" value="NZ_LVKC01000014.1"/>
</dbReference>
<feature type="domain" description="ABC transporter" evidence="5">
    <location>
        <begin position="4"/>
        <end position="263"/>
    </location>
</feature>
<accession>A0A179CUC7</accession>
<dbReference type="CDD" id="cd03221">
    <property type="entry name" value="ABCF_EF-3"/>
    <property type="match status" value="2"/>
</dbReference>
<dbReference type="GO" id="GO:0005524">
    <property type="term" value="F:ATP binding"/>
    <property type="evidence" value="ECO:0007669"/>
    <property type="project" value="UniProtKB-KW"/>
</dbReference>
<organism evidence="6 7">
    <name type="scientific">Ligilactobacillus aviarius</name>
    <dbReference type="NCBI Taxonomy" id="1606"/>
    <lineage>
        <taxon>Bacteria</taxon>
        <taxon>Bacillati</taxon>
        <taxon>Bacillota</taxon>
        <taxon>Bacilli</taxon>
        <taxon>Lactobacillales</taxon>
        <taxon>Lactobacillaceae</taxon>
        <taxon>Ligilactobacillus</taxon>
    </lineage>
</organism>
<dbReference type="Gene3D" id="1.10.287.380">
    <property type="entry name" value="Valyl-tRNA synthetase, C-terminal domain"/>
    <property type="match status" value="1"/>
</dbReference>
<dbReference type="SMART" id="SM00382">
    <property type="entry name" value="AAA"/>
    <property type="match status" value="2"/>
</dbReference>
<protein>
    <submittedName>
        <fullName evidence="6">Multidrug ABC transporter ATP-binding protein</fullName>
    </submittedName>
</protein>
<keyword evidence="3 6" id="KW-0067">ATP-binding</keyword>
<dbReference type="Pfam" id="PF12848">
    <property type="entry name" value="ABC_tran_Xtn"/>
    <property type="match status" value="1"/>
</dbReference>
<dbReference type="PANTHER" id="PTHR42855">
    <property type="entry name" value="ABC TRANSPORTER ATP-BINDING SUBUNIT"/>
    <property type="match status" value="1"/>
</dbReference>
<evidence type="ECO:0000256" key="2">
    <source>
        <dbReference type="ARBA" id="ARBA00022741"/>
    </source>
</evidence>
<dbReference type="Proteomes" id="UP000078520">
    <property type="component" value="Unassembled WGS sequence"/>
</dbReference>
<dbReference type="InterPro" id="IPR051309">
    <property type="entry name" value="ABCF_ATPase"/>
</dbReference>
<keyword evidence="1" id="KW-0677">Repeat</keyword>
<dbReference type="PROSITE" id="PS00211">
    <property type="entry name" value="ABC_TRANSPORTER_1"/>
    <property type="match status" value="1"/>
</dbReference>
<reference evidence="7" key="1">
    <citation type="submission" date="2016-03" db="EMBL/GenBank/DDBJ databases">
        <authorList>
            <person name="Johnson T.J."/>
            <person name="Youmans B."/>
            <person name="Case K."/>
            <person name="Noll S."/>
        </authorList>
    </citation>
    <scope>NUCLEOTIDE SEQUENCE [LARGE SCALE GENOMIC DNA]</scope>
    <source>
        <strain evidence="7">UMNLAv8</strain>
    </source>
</reference>
<gene>
    <name evidence="6" type="ORF">A3O14_04500</name>
</gene>
<dbReference type="InterPro" id="IPR027417">
    <property type="entry name" value="P-loop_NTPase"/>
</dbReference>
<evidence type="ECO:0000256" key="4">
    <source>
        <dbReference type="SAM" id="MobiDB-lite"/>
    </source>
</evidence>
<evidence type="ECO:0000313" key="7">
    <source>
        <dbReference type="Proteomes" id="UP000078520"/>
    </source>
</evidence>
<dbReference type="OrthoDB" id="9760950at2"/>
<dbReference type="InterPro" id="IPR017871">
    <property type="entry name" value="ABC_transporter-like_CS"/>
</dbReference>
<dbReference type="GO" id="GO:0016887">
    <property type="term" value="F:ATP hydrolysis activity"/>
    <property type="evidence" value="ECO:0007669"/>
    <property type="project" value="InterPro"/>
</dbReference>
<evidence type="ECO:0000259" key="5">
    <source>
        <dbReference type="PROSITE" id="PS50893"/>
    </source>
</evidence>
<name>A0A179CUC7_9LACO</name>
<comment type="caution">
    <text evidence="6">The sequence shown here is derived from an EMBL/GenBank/DDBJ whole genome shotgun (WGS) entry which is preliminary data.</text>
</comment>
<dbReference type="GO" id="GO:0003677">
    <property type="term" value="F:DNA binding"/>
    <property type="evidence" value="ECO:0007669"/>
    <property type="project" value="InterPro"/>
</dbReference>
<evidence type="ECO:0000313" key="6">
    <source>
        <dbReference type="EMBL" id="OAQ08187.1"/>
    </source>
</evidence>
<feature type="compositionally biased region" description="Basic and acidic residues" evidence="4">
    <location>
        <begin position="570"/>
        <end position="589"/>
    </location>
</feature>
<dbReference type="EMBL" id="LVKI01000015">
    <property type="protein sequence ID" value="OAQ08187.1"/>
    <property type="molecule type" value="Genomic_DNA"/>
</dbReference>
<dbReference type="InterPro" id="IPR003439">
    <property type="entry name" value="ABC_transporter-like_ATP-bd"/>
</dbReference>
<dbReference type="InterPro" id="IPR032524">
    <property type="entry name" value="ABC_tran_C"/>
</dbReference>
<evidence type="ECO:0000256" key="1">
    <source>
        <dbReference type="ARBA" id="ARBA00022737"/>
    </source>
</evidence>
<feature type="domain" description="ABC transporter" evidence="5">
    <location>
        <begin position="331"/>
        <end position="545"/>
    </location>
</feature>
<evidence type="ECO:0000256" key="3">
    <source>
        <dbReference type="ARBA" id="ARBA00022840"/>
    </source>
</evidence>
<dbReference type="FunFam" id="3.40.50.300:FF:000011">
    <property type="entry name" value="Putative ABC transporter ATP-binding component"/>
    <property type="match status" value="1"/>
</dbReference>
<keyword evidence="2" id="KW-0547">Nucleotide-binding</keyword>
<dbReference type="SUPFAM" id="SSF52540">
    <property type="entry name" value="P-loop containing nucleoside triphosphate hydrolases"/>
    <property type="match status" value="2"/>
</dbReference>
<dbReference type="Pfam" id="PF16326">
    <property type="entry name" value="ABC_tran_CTD"/>
    <property type="match status" value="1"/>
</dbReference>
<dbReference type="PROSITE" id="PS50893">
    <property type="entry name" value="ABC_TRANSPORTER_2"/>
    <property type="match status" value="2"/>
</dbReference>
<dbReference type="PANTHER" id="PTHR42855:SF2">
    <property type="entry name" value="DRUG RESISTANCE ABC TRANSPORTER,ATP-BINDING PROTEIN"/>
    <property type="match status" value="1"/>
</dbReference>
<dbReference type="InterPro" id="IPR037118">
    <property type="entry name" value="Val-tRNA_synth_C_sf"/>
</dbReference>
<feature type="compositionally biased region" description="Polar residues" evidence="4">
    <location>
        <begin position="556"/>
        <end position="568"/>
    </location>
</feature>
<sequence>MLLLQAQHVARHFGADVLFEDVNLDIQDHSRIALVGRNGAGKSTLIKMIIGEQEPSEGQIVKKKGLSIGYLAQNTGLESDQKIYDEMESVFQPLIEMENQIHQLESQIADPNADSESTAYQQLLKNYDQLMHDFKEQNGYGYENEIKAVLHGLGFEDTDFDRPVSSLSGGQKTRLALAKLLLEKRDLLILDEPTNHLDIDTLTWLEGYIQNYTGALLIVSHDRYFLDRIVDEVYEISHHKSSHYTGNYSQYIKEKDARLKAQWKAYEKQQAEISHLEDFVNKNIVRASTTKRAQSKRKQLDKIDRLERPEGYEKGPHFEFTSDQESGDIVLQVEDGAIGYDQQILAEPINFELRKHKVLAIVGPNGIGKSTLLKSILGQIPFIKGSARFGTNVHPGYYDQEQQNLHENKTVLNEIWDEHPTTPEKDIRSILGSFLFQGDAVQKMVHSLSGGEKARLMLTKLAMRHDNFLILDEPTNHLDIESKEVLEKALLNFNGTVLFVSHDRYFINKVATEVIEISPEGSTLYLGNYDYYVEKKQEQEMLAQAAAAKENTASAEQSKQPSAGMQNYKQSKERQKQERKLRRTVDKLENQVGDLEDQKAAIEQQMTDPEVFNDVAKMQDLQKQLEKVTTDLSAAEDEWEEKLLELDEFEN</sequence>
<dbReference type="AlphaFoldDB" id="A0A179CUC7"/>
<dbReference type="InterPro" id="IPR032781">
    <property type="entry name" value="ABC_tran_Xtn"/>
</dbReference>